<dbReference type="InterPro" id="IPR001227">
    <property type="entry name" value="Ac_transferase_dom_sf"/>
</dbReference>
<keyword evidence="4 7" id="KW-0012">Acyltransferase</keyword>
<dbReference type="InterPro" id="IPR016036">
    <property type="entry name" value="Malonyl_transacylase_ACP-bd"/>
</dbReference>
<dbReference type="SUPFAM" id="SSF55048">
    <property type="entry name" value="Probable ACP-binding domain of malonyl-CoA ACP transacylase"/>
    <property type="match status" value="1"/>
</dbReference>
<evidence type="ECO:0000256" key="3">
    <source>
        <dbReference type="ARBA" id="ARBA00022679"/>
    </source>
</evidence>
<accession>A0A3B0S8Z4</accession>
<dbReference type="AlphaFoldDB" id="A0A3B0S8Z4"/>
<comment type="catalytic activity">
    <reaction evidence="5">
        <text>holo-[ACP] + malonyl-CoA = malonyl-[ACP] + CoA</text>
        <dbReference type="Rhea" id="RHEA:41792"/>
        <dbReference type="Rhea" id="RHEA-COMP:9623"/>
        <dbReference type="Rhea" id="RHEA-COMP:9685"/>
        <dbReference type="ChEBI" id="CHEBI:57287"/>
        <dbReference type="ChEBI" id="CHEBI:57384"/>
        <dbReference type="ChEBI" id="CHEBI:64479"/>
        <dbReference type="ChEBI" id="CHEBI:78449"/>
        <dbReference type="EC" id="2.3.1.39"/>
    </reaction>
</comment>
<dbReference type="InterPro" id="IPR014043">
    <property type="entry name" value="Acyl_transferase_dom"/>
</dbReference>
<feature type="domain" description="Malonyl-CoA:ACP transacylase (MAT)" evidence="6">
    <location>
        <begin position="6"/>
        <end position="312"/>
    </location>
</feature>
<dbReference type="PIRSF" id="PIRSF000446">
    <property type="entry name" value="Mct"/>
    <property type="match status" value="1"/>
</dbReference>
<keyword evidence="3 7" id="KW-0808">Transferase</keyword>
<evidence type="ECO:0000256" key="4">
    <source>
        <dbReference type="ARBA" id="ARBA00023315"/>
    </source>
</evidence>
<organism evidence="7">
    <name type="scientific">hydrothermal vent metagenome</name>
    <dbReference type="NCBI Taxonomy" id="652676"/>
    <lineage>
        <taxon>unclassified sequences</taxon>
        <taxon>metagenomes</taxon>
        <taxon>ecological metagenomes</taxon>
    </lineage>
</organism>
<dbReference type="Gene3D" id="3.40.366.10">
    <property type="entry name" value="Malonyl-Coenzyme A Acyl Carrier Protein, domain 2"/>
    <property type="match status" value="1"/>
</dbReference>
<evidence type="ECO:0000256" key="5">
    <source>
        <dbReference type="ARBA" id="ARBA00048462"/>
    </source>
</evidence>
<dbReference type="InterPro" id="IPR050858">
    <property type="entry name" value="Mal-CoA-ACP_Trans/PKS_FabD"/>
</dbReference>
<comment type="similarity">
    <text evidence="1">Belongs to the FabD family.</text>
</comment>
<dbReference type="GO" id="GO:0005829">
    <property type="term" value="C:cytosol"/>
    <property type="evidence" value="ECO:0007669"/>
    <property type="project" value="TreeGrafter"/>
</dbReference>
<dbReference type="PANTHER" id="PTHR42681:SF1">
    <property type="entry name" value="MALONYL-COA-ACYL CARRIER PROTEIN TRANSACYLASE, MITOCHONDRIAL"/>
    <property type="match status" value="1"/>
</dbReference>
<name>A0A3B0S8Z4_9ZZZZ</name>
<dbReference type="FunFam" id="3.30.70.250:FF:000001">
    <property type="entry name" value="Malonyl CoA-acyl carrier protein transacylase"/>
    <property type="match status" value="1"/>
</dbReference>
<dbReference type="GO" id="GO:0004314">
    <property type="term" value="F:[acyl-carrier-protein] S-malonyltransferase activity"/>
    <property type="evidence" value="ECO:0007669"/>
    <property type="project" value="UniProtKB-EC"/>
</dbReference>
<dbReference type="InterPro" id="IPR024925">
    <property type="entry name" value="Malonyl_CoA-ACP_transAc"/>
</dbReference>
<gene>
    <name evidence="7" type="ORF">MNBD_ALPHA06-789</name>
</gene>
<dbReference type="Pfam" id="PF00698">
    <property type="entry name" value="Acyl_transf_1"/>
    <property type="match status" value="1"/>
</dbReference>
<evidence type="ECO:0000313" key="7">
    <source>
        <dbReference type="EMBL" id="VAV92773.1"/>
    </source>
</evidence>
<dbReference type="SUPFAM" id="SSF52151">
    <property type="entry name" value="FabD/lysophospholipase-like"/>
    <property type="match status" value="1"/>
</dbReference>
<proteinExistence type="inferred from homology"/>
<protein>
    <recommendedName>
        <fullName evidence="2">[acyl-carrier-protein] S-malonyltransferase</fullName>
        <ecNumber evidence="2">2.3.1.39</ecNumber>
    </recommendedName>
</protein>
<evidence type="ECO:0000256" key="2">
    <source>
        <dbReference type="ARBA" id="ARBA00013258"/>
    </source>
</evidence>
<dbReference type="SMART" id="SM00827">
    <property type="entry name" value="PKS_AT"/>
    <property type="match status" value="1"/>
</dbReference>
<dbReference type="PANTHER" id="PTHR42681">
    <property type="entry name" value="MALONYL-COA-ACYL CARRIER PROTEIN TRANSACYLASE, MITOCHONDRIAL"/>
    <property type="match status" value="1"/>
</dbReference>
<reference evidence="7" key="1">
    <citation type="submission" date="2018-06" db="EMBL/GenBank/DDBJ databases">
        <authorList>
            <person name="Zhirakovskaya E."/>
        </authorList>
    </citation>
    <scope>NUCLEOTIDE SEQUENCE</scope>
</reference>
<dbReference type="Gene3D" id="3.30.70.250">
    <property type="entry name" value="Malonyl-CoA ACP transacylase, ACP-binding"/>
    <property type="match status" value="1"/>
</dbReference>
<sequence length="317" mass="33337">MKFAFVFPGQGSQSVGMGKELAEQYPAAKEVFDAVNDALNQDLSKIIWEGPAEDLTLTENTQPALMAVSMAVMAVLEAEYGIGIQAASHVAGHSLGEYTALAASNAIGLADTARLLKRRGQAMQRAVPVGEGAMVALLGATEEQAMALCIAGKPQGVIAIANDNAPGQIVLSGAKAAIDEAVKLAKDIGVKRAILLPVSAPFHCPLMQPAADEMEEALSQVQIKTPAVPLVANITAEPSINPQAIRRQLVEQVTGRVRWRESIECLVGADVTNFAEIGAGKVLSTMVRRISDKATGFALNDPDSIAAFAKKLKQETE</sequence>
<evidence type="ECO:0000256" key="1">
    <source>
        <dbReference type="ARBA" id="ARBA00008217"/>
    </source>
</evidence>
<dbReference type="EC" id="2.3.1.39" evidence="2"/>
<dbReference type="GO" id="GO:0006633">
    <property type="term" value="P:fatty acid biosynthetic process"/>
    <property type="evidence" value="ECO:0007669"/>
    <property type="project" value="TreeGrafter"/>
</dbReference>
<dbReference type="InterPro" id="IPR016035">
    <property type="entry name" value="Acyl_Trfase/lysoPLipase"/>
</dbReference>
<evidence type="ECO:0000259" key="6">
    <source>
        <dbReference type="SMART" id="SM00827"/>
    </source>
</evidence>
<dbReference type="NCBIfam" id="TIGR00128">
    <property type="entry name" value="fabD"/>
    <property type="match status" value="1"/>
</dbReference>
<dbReference type="InterPro" id="IPR004410">
    <property type="entry name" value="Malonyl_CoA-ACP_transAc_FabD"/>
</dbReference>
<dbReference type="EMBL" id="UOEE01000151">
    <property type="protein sequence ID" value="VAV92773.1"/>
    <property type="molecule type" value="Genomic_DNA"/>
</dbReference>